<dbReference type="Pfam" id="PF00300">
    <property type="entry name" value="His_Phos_1"/>
    <property type="match status" value="1"/>
</dbReference>
<comment type="caution">
    <text evidence="2">The sequence shown here is derived from an EMBL/GenBank/DDBJ whole genome shotgun (WGS) entry which is preliminary data.</text>
</comment>
<keyword evidence="3" id="KW-1185">Reference proteome</keyword>
<feature type="signal peptide" evidence="1">
    <location>
        <begin position="1"/>
        <end position="19"/>
    </location>
</feature>
<organism evidence="2 3">
    <name type="scientific">Sungkyunkwania multivorans</name>
    <dbReference type="NCBI Taxonomy" id="1173618"/>
    <lineage>
        <taxon>Bacteria</taxon>
        <taxon>Pseudomonadati</taxon>
        <taxon>Bacteroidota</taxon>
        <taxon>Flavobacteriia</taxon>
        <taxon>Flavobacteriales</taxon>
        <taxon>Flavobacteriaceae</taxon>
        <taxon>Sungkyunkwania</taxon>
    </lineage>
</organism>
<dbReference type="EMBL" id="JBHTJH010000004">
    <property type="protein sequence ID" value="MFD0861849.1"/>
    <property type="molecule type" value="Genomic_DNA"/>
</dbReference>
<dbReference type="InterPro" id="IPR013078">
    <property type="entry name" value="His_Pase_superF_clade-1"/>
</dbReference>
<evidence type="ECO:0000313" key="2">
    <source>
        <dbReference type="EMBL" id="MFD0861849.1"/>
    </source>
</evidence>
<evidence type="ECO:0000313" key="3">
    <source>
        <dbReference type="Proteomes" id="UP001596978"/>
    </source>
</evidence>
<dbReference type="SMART" id="SM00855">
    <property type="entry name" value="PGAM"/>
    <property type="match status" value="1"/>
</dbReference>
<sequence>MKKLCMLVALLAFAVGGYAQDEDITTFYFIRHAEKDRTDPENRDPYLTEAGRQRAKKWASTFRSTTFDAVYSTKYRRTMETARPTAENNDLEIKIYDPKHIDAASFAKENAGKTILVVGHSNTTPMFVNQILGEKKFEAMDDNDNASLFVLIMADKKLKVTRLHIE</sequence>
<proteinExistence type="predicted"/>
<dbReference type="InterPro" id="IPR029033">
    <property type="entry name" value="His_PPase_superfam"/>
</dbReference>
<accession>A0ABW3CX12</accession>
<protein>
    <submittedName>
        <fullName evidence="2">SixA phosphatase family protein</fullName>
    </submittedName>
</protein>
<keyword evidence="1" id="KW-0732">Signal</keyword>
<gene>
    <name evidence="2" type="ORF">ACFQ1M_06495</name>
</gene>
<dbReference type="RefSeq" id="WP_386405643.1">
    <property type="nucleotide sequence ID" value="NZ_JBHTJH010000004.1"/>
</dbReference>
<name>A0ABW3CX12_9FLAO</name>
<feature type="chain" id="PRO_5045299948" evidence="1">
    <location>
        <begin position="20"/>
        <end position="166"/>
    </location>
</feature>
<dbReference type="SUPFAM" id="SSF53254">
    <property type="entry name" value="Phosphoglycerate mutase-like"/>
    <property type="match status" value="1"/>
</dbReference>
<dbReference type="Gene3D" id="3.40.50.1240">
    <property type="entry name" value="Phosphoglycerate mutase-like"/>
    <property type="match status" value="1"/>
</dbReference>
<reference evidence="3" key="1">
    <citation type="journal article" date="2019" name="Int. J. Syst. Evol. Microbiol.">
        <title>The Global Catalogue of Microorganisms (GCM) 10K type strain sequencing project: providing services to taxonomists for standard genome sequencing and annotation.</title>
        <authorList>
            <consortium name="The Broad Institute Genomics Platform"/>
            <consortium name="The Broad Institute Genome Sequencing Center for Infectious Disease"/>
            <person name="Wu L."/>
            <person name="Ma J."/>
        </authorList>
    </citation>
    <scope>NUCLEOTIDE SEQUENCE [LARGE SCALE GENOMIC DNA]</scope>
    <source>
        <strain evidence="3">CCUG 62952</strain>
    </source>
</reference>
<dbReference type="Proteomes" id="UP001596978">
    <property type="component" value="Unassembled WGS sequence"/>
</dbReference>
<dbReference type="CDD" id="cd07067">
    <property type="entry name" value="HP_PGM_like"/>
    <property type="match status" value="1"/>
</dbReference>
<evidence type="ECO:0000256" key="1">
    <source>
        <dbReference type="SAM" id="SignalP"/>
    </source>
</evidence>